<dbReference type="Gene3D" id="2.40.160.20">
    <property type="match status" value="1"/>
</dbReference>
<name>B4CUV1_9BACT</name>
<evidence type="ECO:0000313" key="3">
    <source>
        <dbReference type="Proteomes" id="UP000005824"/>
    </source>
</evidence>
<feature type="chain" id="PRO_5002800198" evidence="1">
    <location>
        <begin position="22"/>
        <end position="204"/>
    </location>
</feature>
<dbReference type="RefSeq" id="WP_006977791.1">
    <property type="nucleotide sequence ID" value="NZ_ABVL01000001.1"/>
</dbReference>
<dbReference type="Proteomes" id="UP000005824">
    <property type="component" value="Unassembled WGS sequence"/>
</dbReference>
<evidence type="ECO:0000256" key="1">
    <source>
        <dbReference type="SAM" id="SignalP"/>
    </source>
</evidence>
<gene>
    <name evidence="2" type="ORF">CfE428DRAFT_0464</name>
</gene>
<evidence type="ECO:0000313" key="2">
    <source>
        <dbReference type="EMBL" id="EDY22339.1"/>
    </source>
</evidence>
<dbReference type="SUPFAM" id="SSF56925">
    <property type="entry name" value="OMPA-like"/>
    <property type="match status" value="1"/>
</dbReference>
<proteinExistence type="predicted"/>
<dbReference type="EMBL" id="ABVL01000001">
    <property type="protein sequence ID" value="EDY22339.1"/>
    <property type="molecule type" value="Genomic_DNA"/>
</dbReference>
<sequence precursor="true">MRKLHILLPAAVGLLALTSYAGQPMVSSGKETKEMKQPVPEETCFNDHELELGVFGQYTVGEGPSHAGPMRDHGWGGGVEVNYFFLRNVGIGVEGSWEDMKENAAFARHDGGSSSTALHEVGGSLILRFPIDRMCLAPYIFGGGSFQVDGRQWAAGHAGVGVEYRIVPHKVAIFADGRWNFFGSRDDLGDLNNFTARAGFRLIF</sequence>
<accession>B4CUV1</accession>
<dbReference type="InParanoid" id="B4CUV1"/>
<dbReference type="AlphaFoldDB" id="B4CUV1"/>
<reference evidence="2 3" key="1">
    <citation type="journal article" date="2011" name="J. Bacteriol.">
        <title>Genome sequence of Chthoniobacter flavus Ellin428, an aerobic heterotrophic soil bacterium.</title>
        <authorList>
            <person name="Kant R."/>
            <person name="van Passel M.W."/>
            <person name="Palva A."/>
            <person name="Lucas S."/>
            <person name="Lapidus A."/>
            <person name="Glavina Del Rio T."/>
            <person name="Dalin E."/>
            <person name="Tice H."/>
            <person name="Bruce D."/>
            <person name="Goodwin L."/>
            <person name="Pitluck S."/>
            <person name="Larimer F.W."/>
            <person name="Land M.L."/>
            <person name="Hauser L."/>
            <person name="Sangwan P."/>
            <person name="de Vos W.M."/>
            <person name="Janssen P.H."/>
            <person name="Smidt H."/>
        </authorList>
    </citation>
    <scope>NUCLEOTIDE SEQUENCE [LARGE SCALE GENOMIC DNA]</scope>
    <source>
        <strain evidence="2 3">Ellin428</strain>
    </source>
</reference>
<keyword evidence="1" id="KW-0732">Signal</keyword>
<keyword evidence="3" id="KW-1185">Reference proteome</keyword>
<dbReference type="InterPro" id="IPR011250">
    <property type="entry name" value="OMP/PagP_B-barrel"/>
</dbReference>
<feature type="signal peptide" evidence="1">
    <location>
        <begin position="1"/>
        <end position="21"/>
    </location>
</feature>
<protein>
    <submittedName>
        <fullName evidence="2">Uncharacterized protein</fullName>
    </submittedName>
</protein>
<comment type="caution">
    <text evidence="2">The sequence shown here is derived from an EMBL/GenBank/DDBJ whole genome shotgun (WGS) entry which is preliminary data.</text>
</comment>
<organism evidence="2 3">
    <name type="scientific">Chthoniobacter flavus Ellin428</name>
    <dbReference type="NCBI Taxonomy" id="497964"/>
    <lineage>
        <taxon>Bacteria</taxon>
        <taxon>Pseudomonadati</taxon>
        <taxon>Verrucomicrobiota</taxon>
        <taxon>Spartobacteria</taxon>
        <taxon>Chthoniobacterales</taxon>
        <taxon>Chthoniobacteraceae</taxon>
        <taxon>Chthoniobacter</taxon>
    </lineage>
</organism>